<dbReference type="InterPro" id="IPR042183">
    <property type="entry name" value="MmgE/PrpD_sf_1"/>
</dbReference>
<dbReference type="Gene3D" id="1.10.4100.10">
    <property type="entry name" value="2-methylcitrate dehydratase PrpD"/>
    <property type="match status" value="1"/>
</dbReference>
<sequence length="467" mass="47787">MTAPLARTIGEFAAKVDPPERVRADVPPRILDVLGNALAAYAEPGADAAPAAIRAMRRWGGVRESTVLGYGDRLPAPSAAFVNGVLAHSLDYDDTHLPSVLHPSASVVPAALAAAEAGAPGDLIAAIAAGIEVTNRLGMAGCDPDTGANLYFERGQHATSICGTIGAAVAVARLYELDAGRIADAVGIAASMGAGVLEANRTGGSVKRAHCGWAAHGGVVAATLAAEGLTGPPTVLEGRFGFFTAHTGRLDAAAVTDALGERWEVLRTVFKPYPSNHFTHAGIDCALALRAAGLDPDDVTGIELGVAEPVLRTIAEPAAEKARPRTGYHAKFSGPYTVAVALTGGTGLGVGLDDFAGLDPRRLELAGKVRVVADPAATAAFPRAFAGVLRVRTRSGHLLEHRVDSSRGGPGHPLRADEVTAKFTGNATRALDAGMVEALAAAVWALDAGGPVSALFRTGETVFRDAK</sequence>
<feature type="domain" description="MmgE/PrpD C-terminal" evidence="3">
    <location>
        <begin position="273"/>
        <end position="445"/>
    </location>
</feature>
<name>I0HD73_ACTM4</name>
<dbReference type="Proteomes" id="UP000007882">
    <property type="component" value="Chromosome"/>
</dbReference>
<dbReference type="EMBL" id="AP012319">
    <property type="protein sequence ID" value="BAL90960.1"/>
    <property type="molecule type" value="Genomic_DNA"/>
</dbReference>
<gene>
    <name evidence="4" type="ordered locus">AMIS_57400</name>
</gene>
<dbReference type="HOGENOM" id="CLU_026574_1_1_11"/>
<evidence type="ECO:0000313" key="4">
    <source>
        <dbReference type="EMBL" id="BAL90960.1"/>
    </source>
</evidence>
<feature type="domain" description="MmgE/PrpD N-terminal" evidence="2">
    <location>
        <begin position="17"/>
        <end position="249"/>
    </location>
</feature>
<evidence type="ECO:0000259" key="2">
    <source>
        <dbReference type="Pfam" id="PF03972"/>
    </source>
</evidence>
<organism evidence="4 5">
    <name type="scientific">Actinoplanes missouriensis (strain ATCC 14538 / DSM 43046 / CBS 188.64 / JCM 3121 / NBRC 102363 / NCIMB 12654 / NRRL B-3342 / UNCC 431)</name>
    <dbReference type="NCBI Taxonomy" id="512565"/>
    <lineage>
        <taxon>Bacteria</taxon>
        <taxon>Bacillati</taxon>
        <taxon>Actinomycetota</taxon>
        <taxon>Actinomycetes</taxon>
        <taxon>Micromonosporales</taxon>
        <taxon>Micromonosporaceae</taxon>
        <taxon>Actinoplanes</taxon>
    </lineage>
</organism>
<dbReference type="KEGG" id="ams:AMIS_57400"/>
<dbReference type="SUPFAM" id="SSF103378">
    <property type="entry name" value="2-methylcitrate dehydratase PrpD"/>
    <property type="match status" value="1"/>
</dbReference>
<dbReference type="OrthoDB" id="9797528at2"/>
<dbReference type="Pfam" id="PF19305">
    <property type="entry name" value="MmgE_PrpD_C"/>
    <property type="match status" value="1"/>
</dbReference>
<comment type="similarity">
    <text evidence="1">Belongs to the PrpD family.</text>
</comment>
<dbReference type="AlphaFoldDB" id="I0HD73"/>
<dbReference type="InterPro" id="IPR045337">
    <property type="entry name" value="MmgE_PrpD_C"/>
</dbReference>
<dbReference type="InterPro" id="IPR045336">
    <property type="entry name" value="MmgE_PrpD_N"/>
</dbReference>
<dbReference type="InterPro" id="IPR036148">
    <property type="entry name" value="MmgE/PrpD_sf"/>
</dbReference>
<evidence type="ECO:0000256" key="1">
    <source>
        <dbReference type="ARBA" id="ARBA00006174"/>
    </source>
</evidence>
<dbReference type="Pfam" id="PF03972">
    <property type="entry name" value="MmgE_PrpD_N"/>
    <property type="match status" value="1"/>
</dbReference>
<dbReference type="eggNOG" id="COG2079">
    <property type="taxonomic scope" value="Bacteria"/>
</dbReference>
<dbReference type="PANTHER" id="PTHR16943:SF8">
    <property type="entry name" value="2-METHYLCITRATE DEHYDRATASE"/>
    <property type="match status" value="1"/>
</dbReference>
<protein>
    <recommendedName>
        <fullName evidence="6">MmgE/PrpD family protein</fullName>
    </recommendedName>
</protein>
<dbReference type="Gene3D" id="3.30.1330.120">
    <property type="entry name" value="2-methylcitrate dehydratase PrpD"/>
    <property type="match status" value="1"/>
</dbReference>
<dbReference type="RefSeq" id="WP_014445848.1">
    <property type="nucleotide sequence ID" value="NC_017093.1"/>
</dbReference>
<dbReference type="InterPro" id="IPR005656">
    <property type="entry name" value="MmgE_PrpD"/>
</dbReference>
<evidence type="ECO:0000313" key="5">
    <source>
        <dbReference type="Proteomes" id="UP000007882"/>
    </source>
</evidence>
<dbReference type="GO" id="GO:0016829">
    <property type="term" value="F:lyase activity"/>
    <property type="evidence" value="ECO:0007669"/>
    <property type="project" value="InterPro"/>
</dbReference>
<dbReference type="PATRIC" id="fig|512565.3.peg.5737"/>
<dbReference type="InterPro" id="IPR042188">
    <property type="entry name" value="MmgE/PrpD_sf_2"/>
</dbReference>
<reference evidence="4 5" key="1">
    <citation type="submission" date="2012-02" db="EMBL/GenBank/DDBJ databases">
        <title>Complete genome sequence of Actinoplanes missouriensis 431 (= NBRC 102363).</title>
        <authorList>
            <person name="Ohnishi Y."/>
            <person name="Ishikawa J."/>
            <person name="Sekine M."/>
            <person name="Hosoyama A."/>
            <person name="Harada T."/>
            <person name="Narita H."/>
            <person name="Hata T."/>
            <person name="Konno Y."/>
            <person name="Tutikane K."/>
            <person name="Fujita N."/>
            <person name="Horinouchi S."/>
            <person name="Hayakawa M."/>
        </authorList>
    </citation>
    <scope>NUCLEOTIDE SEQUENCE [LARGE SCALE GENOMIC DNA]</scope>
    <source>
        <strain evidence="5">ATCC 14538 / DSM 43046 / CBS 188.64 / JCM 3121 / NBRC 102363 / NCIMB 12654 / NRRL B-3342 / UNCC 431</strain>
    </source>
</reference>
<evidence type="ECO:0000259" key="3">
    <source>
        <dbReference type="Pfam" id="PF19305"/>
    </source>
</evidence>
<accession>I0HD73</accession>
<keyword evidence="5" id="KW-1185">Reference proteome</keyword>
<dbReference type="PANTHER" id="PTHR16943">
    <property type="entry name" value="2-METHYLCITRATE DEHYDRATASE-RELATED"/>
    <property type="match status" value="1"/>
</dbReference>
<evidence type="ECO:0008006" key="6">
    <source>
        <dbReference type="Google" id="ProtNLM"/>
    </source>
</evidence>
<dbReference type="STRING" id="512565.AMIS_57400"/>
<proteinExistence type="inferred from homology"/>